<keyword evidence="1" id="KW-1015">Disulfide bond</keyword>
<evidence type="ECO:0000313" key="3">
    <source>
        <dbReference type="Proteomes" id="UP000283509"/>
    </source>
</evidence>
<keyword evidence="3" id="KW-1185">Reference proteome</keyword>
<evidence type="ECO:0000256" key="1">
    <source>
        <dbReference type="ARBA" id="ARBA00023157"/>
    </source>
</evidence>
<proteinExistence type="predicted"/>
<dbReference type="Gene3D" id="4.10.400.10">
    <property type="entry name" value="Low-density Lipoprotein Receptor"/>
    <property type="match status" value="1"/>
</dbReference>
<evidence type="ECO:0000313" key="2">
    <source>
        <dbReference type="EMBL" id="ROT85649.1"/>
    </source>
</evidence>
<protein>
    <submittedName>
        <fullName evidence="2">Uncharacterized protein</fullName>
    </submittedName>
</protein>
<dbReference type="AlphaFoldDB" id="A0A423UAB3"/>
<name>A0A423UAB3_PENVA</name>
<dbReference type="EMBL" id="QCYY01000223">
    <property type="protein sequence ID" value="ROT85649.1"/>
    <property type="molecule type" value="Genomic_DNA"/>
</dbReference>
<dbReference type="SUPFAM" id="SSF57424">
    <property type="entry name" value="LDL receptor-like module"/>
    <property type="match status" value="1"/>
</dbReference>
<reference evidence="2 3" key="2">
    <citation type="submission" date="2019-01" db="EMBL/GenBank/DDBJ databases">
        <title>The decoding of complex shrimp genome reveals the adaptation for benthos swimmer, frequently molting mechanism and breeding impact on genome.</title>
        <authorList>
            <person name="Sun Y."/>
            <person name="Gao Y."/>
            <person name="Yu Y."/>
        </authorList>
    </citation>
    <scope>NUCLEOTIDE SEQUENCE [LARGE SCALE GENOMIC DNA]</scope>
    <source>
        <tissue evidence="2">Muscle</tissue>
    </source>
</reference>
<accession>A0A423UAB3</accession>
<reference evidence="2 3" key="1">
    <citation type="submission" date="2018-04" db="EMBL/GenBank/DDBJ databases">
        <authorList>
            <person name="Zhang X."/>
            <person name="Yuan J."/>
            <person name="Li F."/>
            <person name="Xiang J."/>
        </authorList>
    </citation>
    <scope>NUCLEOTIDE SEQUENCE [LARGE SCALE GENOMIC DNA]</scope>
    <source>
        <tissue evidence="2">Muscle</tissue>
    </source>
</reference>
<dbReference type="InterPro" id="IPR002172">
    <property type="entry name" value="LDrepeatLR_classA_rpt"/>
</dbReference>
<sequence length="151" mass="15867">MGPTSASLNTGSATLTTTVLAAKTRPTARLQAPLAATKGISNAKAVAASTTSSAATVSMTALPSISATSSRTAIAERTKLCATARTRTCVRERALHPPRLALCDGYYDCFGGDDEMNCGTSDAPLPSHNKVRTRTRAQTSFLRKLAKTRRH</sequence>
<organism evidence="2 3">
    <name type="scientific">Penaeus vannamei</name>
    <name type="common">Whiteleg shrimp</name>
    <name type="synonym">Litopenaeus vannamei</name>
    <dbReference type="NCBI Taxonomy" id="6689"/>
    <lineage>
        <taxon>Eukaryota</taxon>
        <taxon>Metazoa</taxon>
        <taxon>Ecdysozoa</taxon>
        <taxon>Arthropoda</taxon>
        <taxon>Crustacea</taxon>
        <taxon>Multicrustacea</taxon>
        <taxon>Malacostraca</taxon>
        <taxon>Eumalacostraca</taxon>
        <taxon>Eucarida</taxon>
        <taxon>Decapoda</taxon>
        <taxon>Dendrobranchiata</taxon>
        <taxon>Penaeoidea</taxon>
        <taxon>Penaeidae</taxon>
        <taxon>Penaeus</taxon>
    </lineage>
</organism>
<comment type="caution">
    <text evidence="2">The sequence shown here is derived from an EMBL/GenBank/DDBJ whole genome shotgun (WGS) entry which is preliminary data.</text>
</comment>
<dbReference type="Proteomes" id="UP000283509">
    <property type="component" value="Unassembled WGS sequence"/>
</dbReference>
<gene>
    <name evidence="2" type="ORF">C7M84_009718</name>
</gene>
<dbReference type="InterPro" id="IPR036055">
    <property type="entry name" value="LDL_receptor-like_sf"/>
</dbReference>
<dbReference type="CDD" id="cd00112">
    <property type="entry name" value="LDLa"/>
    <property type="match status" value="1"/>
</dbReference>